<evidence type="ECO:0000256" key="6">
    <source>
        <dbReference type="ARBA" id="ARBA00040648"/>
    </source>
</evidence>
<name>A0A3M7SLA8_BRAPC</name>
<feature type="transmembrane region" description="Helical" evidence="8">
    <location>
        <begin position="61"/>
        <end position="86"/>
    </location>
</feature>
<feature type="transmembrane region" description="Helical" evidence="8">
    <location>
        <begin position="231"/>
        <end position="253"/>
    </location>
</feature>
<keyword evidence="3" id="KW-0677">Repeat</keyword>
<accession>A0A3M7SLA8</accession>
<evidence type="ECO:0000313" key="10">
    <source>
        <dbReference type="Proteomes" id="UP000276133"/>
    </source>
</evidence>
<feature type="transmembrane region" description="Helical" evidence="8">
    <location>
        <begin position="92"/>
        <end position="111"/>
    </location>
</feature>
<dbReference type="GO" id="GO:0042147">
    <property type="term" value="P:retrograde transport, endosome to Golgi"/>
    <property type="evidence" value="ECO:0007669"/>
    <property type="project" value="TreeGrafter"/>
</dbReference>
<dbReference type="EMBL" id="REGN01001171">
    <property type="protein sequence ID" value="RNA36526.1"/>
    <property type="molecule type" value="Genomic_DNA"/>
</dbReference>
<feature type="transmembrane region" description="Helical" evidence="8">
    <location>
        <begin position="205"/>
        <end position="225"/>
    </location>
</feature>
<dbReference type="InterPro" id="IPR052241">
    <property type="entry name" value="SLC66/Scramblase_ANY1"/>
</dbReference>
<proteinExistence type="predicted"/>
<dbReference type="GO" id="GO:0005802">
    <property type="term" value="C:trans-Golgi network"/>
    <property type="evidence" value="ECO:0007669"/>
    <property type="project" value="TreeGrafter"/>
</dbReference>
<feature type="transmembrane region" description="Helical" evidence="8">
    <location>
        <begin position="28"/>
        <end position="49"/>
    </location>
</feature>
<dbReference type="GO" id="GO:0016020">
    <property type="term" value="C:membrane"/>
    <property type="evidence" value="ECO:0007669"/>
    <property type="project" value="UniProtKB-SubCell"/>
</dbReference>
<dbReference type="Proteomes" id="UP000276133">
    <property type="component" value="Unassembled WGS sequence"/>
</dbReference>
<organism evidence="9 10">
    <name type="scientific">Brachionus plicatilis</name>
    <name type="common">Marine rotifer</name>
    <name type="synonym">Brachionus muelleri</name>
    <dbReference type="NCBI Taxonomy" id="10195"/>
    <lineage>
        <taxon>Eukaryota</taxon>
        <taxon>Metazoa</taxon>
        <taxon>Spiralia</taxon>
        <taxon>Gnathifera</taxon>
        <taxon>Rotifera</taxon>
        <taxon>Eurotatoria</taxon>
        <taxon>Monogononta</taxon>
        <taxon>Pseudotrocha</taxon>
        <taxon>Ploima</taxon>
        <taxon>Brachionidae</taxon>
        <taxon>Brachionus</taxon>
    </lineage>
</organism>
<evidence type="ECO:0000256" key="3">
    <source>
        <dbReference type="ARBA" id="ARBA00022737"/>
    </source>
</evidence>
<keyword evidence="4 8" id="KW-1133">Transmembrane helix</keyword>
<dbReference type="FunFam" id="1.20.1280.290:FF:000008">
    <property type="entry name" value="PQ-loop repeat-containing protein 1"/>
    <property type="match status" value="1"/>
</dbReference>
<dbReference type="GO" id="GO:0005768">
    <property type="term" value="C:endosome"/>
    <property type="evidence" value="ECO:0007669"/>
    <property type="project" value="TreeGrafter"/>
</dbReference>
<dbReference type="OrthoDB" id="292213at2759"/>
<keyword evidence="10" id="KW-1185">Reference proteome</keyword>
<reference evidence="9 10" key="1">
    <citation type="journal article" date="2018" name="Sci. Rep.">
        <title>Genomic signatures of local adaptation to the degree of environmental predictability in rotifers.</title>
        <authorList>
            <person name="Franch-Gras L."/>
            <person name="Hahn C."/>
            <person name="Garcia-Roger E.M."/>
            <person name="Carmona M.J."/>
            <person name="Serra M."/>
            <person name="Gomez A."/>
        </authorList>
    </citation>
    <scope>NUCLEOTIDE SEQUENCE [LARGE SCALE GENOMIC DNA]</scope>
    <source>
        <strain evidence="9">HYR1</strain>
    </source>
</reference>
<dbReference type="Gene3D" id="1.20.1280.290">
    <property type="match status" value="2"/>
</dbReference>
<evidence type="ECO:0000256" key="2">
    <source>
        <dbReference type="ARBA" id="ARBA00022692"/>
    </source>
</evidence>
<keyword evidence="5 8" id="KW-0472">Membrane</keyword>
<dbReference type="FunFam" id="1.20.1280.290:FF:000005">
    <property type="entry name" value="PQ-loop repeat-containing protein 1"/>
    <property type="match status" value="1"/>
</dbReference>
<protein>
    <recommendedName>
        <fullName evidence="6">Solute carrier family 66 member 2</fullName>
    </recommendedName>
    <alternativeName>
        <fullName evidence="7">PQ-loop repeat-containing protein 1</fullName>
    </alternativeName>
</protein>
<dbReference type="AlphaFoldDB" id="A0A3M7SLA8"/>
<dbReference type="GO" id="GO:0045332">
    <property type="term" value="P:phospholipid translocation"/>
    <property type="evidence" value="ECO:0007669"/>
    <property type="project" value="TreeGrafter"/>
</dbReference>
<dbReference type="STRING" id="10195.A0A3M7SLA8"/>
<evidence type="ECO:0000256" key="1">
    <source>
        <dbReference type="ARBA" id="ARBA00004141"/>
    </source>
</evidence>
<sequence length="262" mass="30358">MMNIIEIQEDLKDPNLNTNVSDNFYAEISSFVGIVASGFMIFGGIIPYIPQYRVINRSRNASGFSTLVCLALLIANILRILFWFGHPFETPLLVQSIVMIICMLIMLELCVRVKNEMLHSSSMLAPPEKVFFDFDKEYFWKWTDFKSYIQFLITFVLLIAFLTKLFINSTYFVETLGFLSVFTEAMLAAPQFYRNYVNKSTEGMSLIMVVMWTSGDLFKTIYFIVRNSPSQFWLCGLLQVSLDIAVLFQVYMYSPNQNKNFK</sequence>
<keyword evidence="2 8" id="KW-0812">Transmembrane</keyword>
<dbReference type="PANTHER" id="PTHR14856:SF9">
    <property type="entry name" value="PQ-LOOP REPEAT-CONTAINING PROTEIN 1"/>
    <property type="match status" value="1"/>
</dbReference>
<dbReference type="PANTHER" id="PTHR14856">
    <property type="entry name" value="PQ-LOOP REPEAT-CONTAINING PROTEIN 1-LIKE PROTEIN"/>
    <property type="match status" value="1"/>
</dbReference>
<dbReference type="Pfam" id="PF04193">
    <property type="entry name" value="PQ-loop"/>
    <property type="match status" value="2"/>
</dbReference>
<comment type="subcellular location">
    <subcellularLocation>
        <location evidence="1">Membrane</location>
        <topology evidence="1">Multi-pass membrane protein</topology>
    </subcellularLocation>
</comment>
<dbReference type="InterPro" id="IPR006603">
    <property type="entry name" value="PQ-loop_rpt"/>
</dbReference>
<comment type="caution">
    <text evidence="9">The sequence shown here is derived from an EMBL/GenBank/DDBJ whole genome shotgun (WGS) entry which is preliminary data.</text>
</comment>
<evidence type="ECO:0000256" key="7">
    <source>
        <dbReference type="ARBA" id="ARBA00043159"/>
    </source>
</evidence>
<evidence type="ECO:0000313" key="9">
    <source>
        <dbReference type="EMBL" id="RNA36526.1"/>
    </source>
</evidence>
<feature type="transmembrane region" description="Helical" evidence="8">
    <location>
        <begin position="148"/>
        <end position="167"/>
    </location>
</feature>
<evidence type="ECO:0000256" key="8">
    <source>
        <dbReference type="SAM" id="Phobius"/>
    </source>
</evidence>
<evidence type="ECO:0000256" key="4">
    <source>
        <dbReference type="ARBA" id="ARBA00022989"/>
    </source>
</evidence>
<dbReference type="SMART" id="SM00679">
    <property type="entry name" value="CTNS"/>
    <property type="match status" value="2"/>
</dbReference>
<dbReference type="GO" id="GO:0005829">
    <property type="term" value="C:cytosol"/>
    <property type="evidence" value="ECO:0007669"/>
    <property type="project" value="GOC"/>
</dbReference>
<gene>
    <name evidence="9" type="ORF">BpHYR1_041360</name>
</gene>
<evidence type="ECO:0000256" key="5">
    <source>
        <dbReference type="ARBA" id="ARBA00023136"/>
    </source>
</evidence>